<dbReference type="VEuPathDB" id="FungiDB:BO71DRAFT_33778"/>
<sequence>MRRSYRILTAKTGREGGGIEVDCRVIRKLEERNTIDPQATEWNHTNTRNLLARIESIKNLFSGEGSGIITLQSPNGTIIFSRKFNSGEMRAFHDPVMDKIVELVLQAVSSENTLYPRSFPQRLFLAGGLGQSPYLLKQLEKAMKRFFPVEHPLVYREHMVATGATIRGLECAALTSRLCSKFYGLETIVDDPGSMDTVQYTPYWVLRNGDRFKANQEGYFSIVVLHEKRDSRVKGSKSLKVHMKTNPPGVVSSPSLLSCC</sequence>
<reference evidence="1 2" key="1">
    <citation type="submission" date="2018-02" db="EMBL/GenBank/DDBJ databases">
        <title>The genomes of Aspergillus section Nigri reveals drivers in fungal speciation.</title>
        <authorList>
            <consortium name="DOE Joint Genome Institute"/>
            <person name="Vesth T.C."/>
            <person name="Nybo J."/>
            <person name="Theobald S."/>
            <person name="Brandl J."/>
            <person name="Frisvad J.C."/>
            <person name="Nielsen K.F."/>
            <person name="Lyhne E.K."/>
            <person name="Kogle M.E."/>
            <person name="Kuo A."/>
            <person name="Riley R."/>
            <person name="Clum A."/>
            <person name="Nolan M."/>
            <person name="Lipzen A."/>
            <person name="Salamov A."/>
            <person name="Henrissat B."/>
            <person name="Wiebenga A."/>
            <person name="De vries R.P."/>
            <person name="Grigoriev I.V."/>
            <person name="Mortensen U.H."/>
            <person name="Andersen M.R."/>
            <person name="Baker S.E."/>
        </authorList>
    </citation>
    <scope>NUCLEOTIDE SEQUENCE [LARGE SCALE GENOMIC DNA]</scope>
    <source>
        <strain evidence="1 2">CBS 707.79</strain>
    </source>
</reference>
<dbReference type="AlphaFoldDB" id="A0A319DMC9"/>
<dbReference type="Gene3D" id="3.90.640.10">
    <property type="entry name" value="Actin, Chain A, domain 4"/>
    <property type="match status" value="1"/>
</dbReference>
<accession>A0A319DMC9</accession>
<dbReference type="SUPFAM" id="SSF53067">
    <property type="entry name" value="Actin-like ATPase domain"/>
    <property type="match status" value="1"/>
</dbReference>
<keyword evidence="2" id="KW-1185">Reference proteome</keyword>
<dbReference type="STRING" id="1448320.A0A319DMC9"/>
<dbReference type="Gene3D" id="3.30.420.40">
    <property type="match status" value="2"/>
</dbReference>
<dbReference type="InterPro" id="IPR043129">
    <property type="entry name" value="ATPase_NBD"/>
</dbReference>
<evidence type="ECO:0000313" key="2">
    <source>
        <dbReference type="Proteomes" id="UP000247810"/>
    </source>
</evidence>
<organism evidence="1 2">
    <name type="scientific">Aspergillus ellipticus CBS 707.79</name>
    <dbReference type="NCBI Taxonomy" id="1448320"/>
    <lineage>
        <taxon>Eukaryota</taxon>
        <taxon>Fungi</taxon>
        <taxon>Dikarya</taxon>
        <taxon>Ascomycota</taxon>
        <taxon>Pezizomycotina</taxon>
        <taxon>Eurotiomycetes</taxon>
        <taxon>Eurotiomycetidae</taxon>
        <taxon>Eurotiales</taxon>
        <taxon>Aspergillaceae</taxon>
        <taxon>Aspergillus</taxon>
        <taxon>Aspergillus subgen. Circumdati</taxon>
    </lineage>
</organism>
<dbReference type="EMBL" id="KZ825809">
    <property type="protein sequence ID" value="PYH98706.1"/>
    <property type="molecule type" value="Genomic_DNA"/>
</dbReference>
<gene>
    <name evidence="1" type="ORF">BO71DRAFT_33778</name>
</gene>
<dbReference type="PANTHER" id="PTHR14187:SF5">
    <property type="entry name" value="HEAT SHOCK 70 KDA PROTEIN 12A"/>
    <property type="match status" value="1"/>
</dbReference>
<name>A0A319DMC9_9EURO</name>
<dbReference type="Proteomes" id="UP000247810">
    <property type="component" value="Unassembled WGS sequence"/>
</dbReference>
<protein>
    <recommendedName>
        <fullName evidence="3">Actin-like ATPase domain-containing protein</fullName>
    </recommendedName>
</protein>
<dbReference type="PANTHER" id="PTHR14187">
    <property type="entry name" value="ALPHA KINASE/ELONGATION FACTOR 2 KINASE"/>
    <property type="match status" value="1"/>
</dbReference>
<evidence type="ECO:0000313" key="1">
    <source>
        <dbReference type="EMBL" id="PYH98706.1"/>
    </source>
</evidence>
<dbReference type="OrthoDB" id="2963168at2759"/>
<proteinExistence type="predicted"/>
<evidence type="ECO:0008006" key="3">
    <source>
        <dbReference type="Google" id="ProtNLM"/>
    </source>
</evidence>